<organism evidence="1 2">
    <name type="scientific">Vaccinium darrowii</name>
    <dbReference type="NCBI Taxonomy" id="229202"/>
    <lineage>
        <taxon>Eukaryota</taxon>
        <taxon>Viridiplantae</taxon>
        <taxon>Streptophyta</taxon>
        <taxon>Embryophyta</taxon>
        <taxon>Tracheophyta</taxon>
        <taxon>Spermatophyta</taxon>
        <taxon>Magnoliopsida</taxon>
        <taxon>eudicotyledons</taxon>
        <taxon>Gunneridae</taxon>
        <taxon>Pentapetalae</taxon>
        <taxon>asterids</taxon>
        <taxon>Ericales</taxon>
        <taxon>Ericaceae</taxon>
        <taxon>Vaccinioideae</taxon>
        <taxon>Vaccinieae</taxon>
        <taxon>Vaccinium</taxon>
    </lineage>
</organism>
<evidence type="ECO:0000313" key="2">
    <source>
        <dbReference type="Proteomes" id="UP000828048"/>
    </source>
</evidence>
<dbReference type="Proteomes" id="UP000828048">
    <property type="component" value="Chromosome 3"/>
</dbReference>
<protein>
    <submittedName>
        <fullName evidence="1">Uncharacterized protein</fullName>
    </submittedName>
</protein>
<keyword evidence="2" id="KW-1185">Reference proteome</keyword>
<evidence type="ECO:0000313" key="1">
    <source>
        <dbReference type="EMBL" id="KAH7856536.1"/>
    </source>
</evidence>
<sequence length="203" mass="23853">MGRGKVELKRIENPSSRQVTFSKRRNGLLKKAFELSILCDAEVALLVFSPSGKAYQFSSHEMDRTIARYRSQVGLNSQSTNEGLRTMKIWRTEMEELKRTIETLEAKQKHVVGEDLSMLGMKELKKLERQLRTGFERIQSEKRRVLSQHINFMKKRQRALQEENTNLQKRVTSRIARGRRKLRNSWPQHNHFILRIIYDAAAL</sequence>
<reference evidence="1 2" key="1">
    <citation type="journal article" date="2021" name="Hortic Res">
        <title>High-quality reference genome and annotation aids understanding of berry development for evergreen blueberry (Vaccinium darrowii).</title>
        <authorList>
            <person name="Yu J."/>
            <person name="Hulse-Kemp A.M."/>
            <person name="Babiker E."/>
            <person name="Staton M."/>
        </authorList>
    </citation>
    <scope>NUCLEOTIDE SEQUENCE [LARGE SCALE GENOMIC DNA]</scope>
    <source>
        <strain evidence="2">cv. NJ 8807/NJ 8810</strain>
        <tissue evidence="1">Young leaf</tissue>
    </source>
</reference>
<gene>
    <name evidence="1" type="ORF">Vadar_002578</name>
</gene>
<comment type="caution">
    <text evidence="1">The sequence shown here is derived from an EMBL/GenBank/DDBJ whole genome shotgun (WGS) entry which is preliminary data.</text>
</comment>
<name>A0ACB7YS86_9ERIC</name>
<proteinExistence type="predicted"/>
<accession>A0ACB7YS86</accession>
<dbReference type="EMBL" id="CM037153">
    <property type="protein sequence ID" value="KAH7856536.1"/>
    <property type="molecule type" value="Genomic_DNA"/>
</dbReference>